<evidence type="ECO:0000256" key="3">
    <source>
        <dbReference type="ARBA" id="ARBA00023128"/>
    </source>
</evidence>
<evidence type="ECO:0000256" key="1">
    <source>
        <dbReference type="ARBA" id="ARBA00004305"/>
    </source>
</evidence>
<gene>
    <name evidence="7" type="ORF">EJ02DRAFT_455149</name>
</gene>
<comment type="similarity">
    <text evidence="4">Belongs to the GcvT family. CAF17/IBA57 subfamily.</text>
</comment>
<evidence type="ECO:0000313" key="7">
    <source>
        <dbReference type="EMBL" id="KAF1941485.1"/>
    </source>
</evidence>
<name>A0A6A5SLF8_9PLEO</name>
<dbReference type="InterPro" id="IPR045179">
    <property type="entry name" value="YgfZ/GcvT"/>
</dbReference>
<dbReference type="EMBL" id="ML976047">
    <property type="protein sequence ID" value="KAF1941485.1"/>
    <property type="molecule type" value="Genomic_DNA"/>
</dbReference>
<organism evidence="7 8">
    <name type="scientific">Clathrospora elynae</name>
    <dbReference type="NCBI Taxonomy" id="706981"/>
    <lineage>
        <taxon>Eukaryota</taxon>
        <taxon>Fungi</taxon>
        <taxon>Dikarya</taxon>
        <taxon>Ascomycota</taxon>
        <taxon>Pezizomycotina</taxon>
        <taxon>Dothideomycetes</taxon>
        <taxon>Pleosporomycetidae</taxon>
        <taxon>Pleosporales</taxon>
        <taxon>Diademaceae</taxon>
        <taxon>Clathrospora</taxon>
    </lineage>
</organism>
<dbReference type="GO" id="GO:0005759">
    <property type="term" value="C:mitochondrial matrix"/>
    <property type="evidence" value="ECO:0007669"/>
    <property type="project" value="UniProtKB-SubCell"/>
</dbReference>
<evidence type="ECO:0000256" key="4">
    <source>
        <dbReference type="ARBA" id="ARBA00093447"/>
    </source>
</evidence>
<evidence type="ECO:0000313" key="8">
    <source>
        <dbReference type="Proteomes" id="UP000800038"/>
    </source>
</evidence>
<dbReference type="SUPFAM" id="SSF103025">
    <property type="entry name" value="Folate-binding domain"/>
    <property type="match status" value="1"/>
</dbReference>
<dbReference type="AlphaFoldDB" id="A0A6A5SLF8"/>
<keyword evidence="3" id="KW-0496">Mitochondrion</keyword>
<proteinExistence type="inferred from homology"/>
<dbReference type="PANTHER" id="PTHR22602">
    <property type="entry name" value="TRANSFERASE CAF17, MITOCHONDRIAL-RELATED"/>
    <property type="match status" value="1"/>
</dbReference>
<keyword evidence="7" id="KW-0808">Transferase</keyword>
<reference evidence="7" key="1">
    <citation type="journal article" date="2020" name="Stud. Mycol.">
        <title>101 Dothideomycetes genomes: a test case for predicting lifestyles and emergence of pathogens.</title>
        <authorList>
            <person name="Haridas S."/>
            <person name="Albert R."/>
            <person name="Binder M."/>
            <person name="Bloem J."/>
            <person name="Labutti K."/>
            <person name="Salamov A."/>
            <person name="Andreopoulos B."/>
            <person name="Baker S."/>
            <person name="Barry K."/>
            <person name="Bills G."/>
            <person name="Bluhm B."/>
            <person name="Cannon C."/>
            <person name="Castanera R."/>
            <person name="Culley D."/>
            <person name="Daum C."/>
            <person name="Ezra D."/>
            <person name="Gonzalez J."/>
            <person name="Henrissat B."/>
            <person name="Kuo A."/>
            <person name="Liang C."/>
            <person name="Lipzen A."/>
            <person name="Lutzoni F."/>
            <person name="Magnuson J."/>
            <person name="Mondo S."/>
            <person name="Nolan M."/>
            <person name="Ohm R."/>
            <person name="Pangilinan J."/>
            <person name="Park H.-J."/>
            <person name="Ramirez L."/>
            <person name="Alfaro M."/>
            <person name="Sun H."/>
            <person name="Tritt A."/>
            <person name="Yoshinaga Y."/>
            <person name="Zwiers L.-H."/>
            <person name="Turgeon B."/>
            <person name="Goodwin S."/>
            <person name="Spatafora J."/>
            <person name="Crous P."/>
            <person name="Grigoriev I."/>
        </authorList>
    </citation>
    <scope>NUCLEOTIDE SEQUENCE</scope>
    <source>
        <strain evidence="7">CBS 161.51</strain>
    </source>
</reference>
<sequence>MASLGLSAKCISHLRSLRTSRAAAARIFSTAAAPHGESAPRRTPLQHRHSDNHLRRHATSDAHFISDPRYNATPSGFAALPHRRLIAVSGPDAAKFLQGLLTNNVNPKHSLYAFYSAFLDARGRVLWDVWVWSWSGIHVLEPNRDASHWMCCIEVDEAEAEALIKHLKRHKLRSKVQIEDVSDRCRVWAAWGTPVLHIHEEVLTRRTDPRGPSSVDMWPSVMSRYVARADQQTIMSGEERSNICLHGPSVPTNVDDYHMQRYRYGIPEGPKEIVSGSALPMECNLDLWSGIDFKKGCYLGQELTIRTKHTGVVRKRILPVEIYGAGSYNNIPENGTDIKELDTDGNLKKGRATGKFIAGMGNKGIALCRLESMTSMKVSAEGGTWKPGMEFGCQTASGVVRVKPVLHGWFVENEREMWGKNRASIQEPST</sequence>
<dbReference type="InterPro" id="IPR017703">
    <property type="entry name" value="YgfZ/GCV_T_CS"/>
</dbReference>
<dbReference type="InterPro" id="IPR027266">
    <property type="entry name" value="TrmE/GcvT-like"/>
</dbReference>
<accession>A0A6A5SLF8</accession>
<comment type="subcellular location">
    <subcellularLocation>
        <location evidence="1">Mitochondrion matrix</location>
    </subcellularLocation>
</comment>
<evidence type="ECO:0000259" key="6">
    <source>
        <dbReference type="Pfam" id="PF25455"/>
    </source>
</evidence>
<keyword evidence="2" id="KW-0809">Transit peptide</keyword>
<keyword evidence="7" id="KW-0489">Methyltransferase</keyword>
<dbReference type="Proteomes" id="UP000800038">
    <property type="component" value="Unassembled WGS sequence"/>
</dbReference>
<dbReference type="Pfam" id="PF25455">
    <property type="entry name" value="Beta-barrel_CAF17_C"/>
    <property type="match status" value="1"/>
</dbReference>
<dbReference type="NCBIfam" id="TIGR03317">
    <property type="entry name" value="ygfZ_signature"/>
    <property type="match status" value="1"/>
</dbReference>
<evidence type="ECO:0000256" key="2">
    <source>
        <dbReference type="ARBA" id="ARBA00022946"/>
    </source>
</evidence>
<dbReference type="GO" id="GO:0016226">
    <property type="term" value="P:iron-sulfur cluster assembly"/>
    <property type="evidence" value="ECO:0007669"/>
    <property type="project" value="TreeGrafter"/>
</dbReference>
<feature type="domain" description="CAF17 C-terminal" evidence="6">
    <location>
        <begin position="314"/>
        <end position="382"/>
    </location>
</feature>
<evidence type="ECO:0000256" key="5">
    <source>
        <dbReference type="ARBA" id="ARBA00093637"/>
    </source>
</evidence>
<protein>
    <recommendedName>
        <fullName evidence="5">Iron-sulfur cluster assembly factor IBA57 homolog, mitochondrial</fullName>
    </recommendedName>
</protein>
<dbReference type="OrthoDB" id="191995at2759"/>
<dbReference type="GO" id="GO:0032259">
    <property type="term" value="P:methylation"/>
    <property type="evidence" value="ECO:0007669"/>
    <property type="project" value="UniProtKB-KW"/>
</dbReference>
<dbReference type="InterPro" id="IPR057460">
    <property type="entry name" value="CAF17_C"/>
</dbReference>
<keyword evidence="8" id="KW-1185">Reference proteome</keyword>
<dbReference type="GO" id="GO:0008168">
    <property type="term" value="F:methyltransferase activity"/>
    <property type="evidence" value="ECO:0007669"/>
    <property type="project" value="UniProtKB-KW"/>
</dbReference>
<dbReference type="Gene3D" id="3.30.1360.120">
    <property type="entry name" value="Probable tRNA modification gtpase trme, domain 1"/>
    <property type="match status" value="1"/>
</dbReference>
<dbReference type="PANTHER" id="PTHR22602:SF0">
    <property type="entry name" value="TRANSFERASE CAF17, MITOCHONDRIAL-RELATED"/>
    <property type="match status" value="1"/>
</dbReference>